<sequence length="79" mass="8615">MFAPDGEPTLDRNTLSAKADDLDRTIRELTVLRDGLRHAAYCPAPRHIECPTFLHILGSVLPGATETTSDTSESVAHQN</sequence>
<evidence type="ECO:0000313" key="1">
    <source>
        <dbReference type="EMBL" id="RBO94270.1"/>
    </source>
</evidence>
<comment type="caution">
    <text evidence="1">The sequence shown here is derived from an EMBL/GenBank/DDBJ whole genome shotgun (WGS) entry which is preliminary data.</text>
</comment>
<dbReference type="AlphaFoldDB" id="A0A366DW01"/>
<protein>
    <submittedName>
        <fullName evidence="1">Uncharacterized protein</fullName>
    </submittedName>
</protein>
<keyword evidence="2" id="KW-1185">Reference proteome</keyword>
<dbReference type="EMBL" id="QNRE01000002">
    <property type="protein sequence ID" value="RBO94270.1"/>
    <property type="molecule type" value="Genomic_DNA"/>
</dbReference>
<dbReference type="Proteomes" id="UP000252586">
    <property type="component" value="Unassembled WGS sequence"/>
</dbReference>
<dbReference type="STRING" id="1210090.GCA_001613185_05582"/>
<name>A0A366DW01_9NOCA</name>
<accession>A0A366DW01</accession>
<organism evidence="1 2">
    <name type="scientific">Nocardia puris</name>
    <dbReference type="NCBI Taxonomy" id="208602"/>
    <lineage>
        <taxon>Bacteria</taxon>
        <taxon>Bacillati</taxon>
        <taxon>Actinomycetota</taxon>
        <taxon>Actinomycetes</taxon>
        <taxon>Mycobacteriales</taxon>
        <taxon>Nocardiaceae</taxon>
        <taxon>Nocardia</taxon>
    </lineage>
</organism>
<proteinExistence type="predicted"/>
<gene>
    <name evidence="1" type="ORF">DFR74_102693</name>
</gene>
<evidence type="ECO:0000313" key="2">
    <source>
        <dbReference type="Proteomes" id="UP000252586"/>
    </source>
</evidence>
<reference evidence="1 2" key="1">
    <citation type="submission" date="2018-06" db="EMBL/GenBank/DDBJ databases">
        <title>Genomic Encyclopedia of Type Strains, Phase IV (KMG-IV): sequencing the most valuable type-strain genomes for metagenomic binning, comparative biology and taxonomic classification.</title>
        <authorList>
            <person name="Goeker M."/>
        </authorList>
    </citation>
    <scope>NUCLEOTIDE SEQUENCE [LARGE SCALE GENOMIC DNA]</scope>
    <source>
        <strain evidence="1 2">DSM 44599</strain>
    </source>
</reference>